<evidence type="ECO:0008006" key="4">
    <source>
        <dbReference type="Google" id="ProtNLM"/>
    </source>
</evidence>
<name>A0A919EST1_STRFL</name>
<reference evidence="2" key="1">
    <citation type="journal article" date="2014" name="Int. J. Syst. Evol. Microbiol.">
        <title>Complete genome sequence of Corynebacterium casei LMG S-19264T (=DSM 44701T), isolated from a smear-ripened cheese.</title>
        <authorList>
            <consortium name="US DOE Joint Genome Institute (JGI-PGF)"/>
            <person name="Walter F."/>
            <person name="Albersmeier A."/>
            <person name="Kalinowski J."/>
            <person name="Ruckert C."/>
        </authorList>
    </citation>
    <scope>NUCLEOTIDE SEQUENCE</scope>
    <source>
        <strain evidence="2">JCM 4122</strain>
    </source>
</reference>
<dbReference type="RefSeq" id="WP_190044016.1">
    <property type="nucleotide sequence ID" value="NZ_BNBE01000003.1"/>
</dbReference>
<evidence type="ECO:0000313" key="3">
    <source>
        <dbReference type="Proteomes" id="UP000632849"/>
    </source>
</evidence>
<gene>
    <name evidence="2" type="ORF">GCM10017667_65540</name>
</gene>
<accession>A0A919EST1</accession>
<comment type="caution">
    <text evidence="2">The sequence shown here is derived from an EMBL/GenBank/DDBJ whole genome shotgun (WGS) entry which is preliminary data.</text>
</comment>
<keyword evidence="1" id="KW-0732">Signal</keyword>
<proteinExistence type="predicted"/>
<dbReference type="AlphaFoldDB" id="A0A919EST1"/>
<organism evidence="2 3">
    <name type="scientific">Streptomyces filamentosus</name>
    <name type="common">Streptomyces roseosporus</name>
    <dbReference type="NCBI Taxonomy" id="67294"/>
    <lineage>
        <taxon>Bacteria</taxon>
        <taxon>Bacillati</taxon>
        <taxon>Actinomycetota</taxon>
        <taxon>Actinomycetes</taxon>
        <taxon>Kitasatosporales</taxon>
        <taxon>Streptomycetaceae</taxon>
        <taxon>Streptomyces</taxon>
    </lineage>
</organism>
<dbReference type="Proteomes" id="UP000632849">
    <property type="component" value="Unassembled WGS sequence"/>
</dbReference>
<keyword evidence="3" id="KW-1185">Reference proteome</keyword>
<evidence type="ECO:0000256" key="1">
    <source>
        <dbReference type="SAM" id="SignalP"/>
    </source>
</evidence>
<dbReference type="EMBL" id="BNBE01000003">
    <property type="protein sequence ID" value="GHG21063.1"/>
    <property type="molecule type" value="Genomic_DNA"/>
</dbReference>
<feature type="signal peptide" evidence="1">
    <location>
        <begin position="1"/>
        <end position="23"/>
    </location>
</feature>
<feature type="chain" id="PRO_5037218759" description="Repetin" evidence="1">
    <location>
        <begin position="24"/>
        <end position="186"/>
    </location>
</feature>
<sequence length="186" mass="19669">MNRRTKIAAVAVALLLTAGAAGAATASAPGEDRGGAPREAAALTGAAWLDRDPATRQSVHFSFDAHLAWADRRDPLAATGTFRYAHTVGDETYTAVVEVDCLATGGPSATVTGIVTETNLPGLERKRVGVSVFDDGKRDRLGYSWLASSPLEDEVPPCNAAAPFERTRRGGGDFRVLPWVYEDAAR</sequence>
<reference evidence="2" key="2">
    <citation type="submission" date="2020-09" db="EMBL/GenBank/DDBJ databases">
        <authorList>
            <person name="Sun Q."/>
            <person name="Ohkuma M."/>
        </authorList>
    </citation>
    <scope>NUCLEOTIDE SEQUENCE</scope>
    <source>
        <strain evidence="2">JCM 4122</strain>
    </source>
</reference>
<evidence type="ECO:0000313" key="2">
    <source>
        <dbReference type="EMBL" id="GHG21063.1"/>
    </source>
</evidence>
<protein>
    <recommendedName>
        <fullName evidence="4">Repetin</fullName>
    </recommendedName>
</protein>